<keyword evidence="4" id="KW-0238">DNA-binding</keyword>
<gene>
    <name evidence="9" type="ORF">BDV96DRAFT_271218</name>
</gene>
<keyword evidence="5" id="KW-0804">Transcription</keyword>
<feature type="region of interest" description="Disordered" evidence="7">
    <location>
        <begin position="466"/>
        <end position="516"/>
    </location>
</feature>
<evidence type="ECO:0000256" key="1">
    <source>
        <dbReference type="ARBA" id="ARBA00022723"/>
    </source>
</evidence>
<dbReference type="GO" id="GO:0003677">
    <property type="term" value="F:DNA binding"/>
    <property type="evidence" value="ECO:0007669"/>
    <property type="project" value="UniProtKB-KW"/>
</dbReference>
<evidence type="ECO:0000256" key="3">
    <source>
        <dbReference type="ARBA" id="ARBA00023015"/>
    </source>
</evidence>
<keyword evidence="10" id="KW-1185">Reference proteome</keyword>
<dbReference type="Proteomes" id="UP000799770">
    <property type="component" value="Unassembled WGS sequence"/>
</dbReference>
<dbReference type="PROSITE" id="PS00463">
    <property type="entry name" value="ZN2_CY6_FUNGAL_1"/>
    <property type="match status" value="1"/>
</dbReference>
<dbReference type="Gene3D" id="4.10.240.10">
    <property type="entry name" value="Zn(2)-C6 fungal-type DNA-binding domain"/>
    <property type="match status" value="1"/>
</dbReference>
<dbReference type="SUPFAM" id="SSF57701">
    <property type="entry name" value="Zn2/Cys6 DNA-binding domain"/>
    <property type="match status" value="1"/>
</dbReference>
<evidence type="ECO:0000313" key="9">
    <source>
        <dbReference type="EMBL" id="KAF2120635.1"/>
    </source>
</evidence>
<evidence type="ECO:0000256" key="2">
    <source>
        <dbReference type="ARBA" id="ARBA00022833"/>
    </source>
</evidence>
<dbReference type="InterPro" id="IPR001138">
    <property type="entry name" value="Zn2Cys6_DnaBD"/>
</dbReference>
<evidence type="ECO:0000256" key="4">
    <source>
        <dbReference type="ARBA" id="ARBA00023125"/>
    </source>
</evidence>
<feature type="compositionally biased region" description="Pro residues" evidence="7">
    <location>
        <begin position="83"/>
        <end position="92"/>
    </location>
</feature>
<feature type="region of interest" description="Disordered" evidence="7">
    <location>
        <begin position="552"/>
        <end position="666"/>
    </location>
</feature>
<dbReference type="PANTHER" id="PTHR47659:SF4">
    <property type="entry name" value="ZN(II)2CYS6 TRANSCRIPTION FACTOR (EUROFUNG)"/>
    <property type="match status" value="1"/>
</dbReference>
<feature type="compositionally biased region" description="Polar residues" evidence="7">
    <location>
        <begin position="36"/>
        <end position="53"/>
    </location>
</feature>
<organism evidence="9 10">
    <name type="scientific">Lophiotrema nucula</name>
    <dbReference type="NCBI Taxonomy" id="690887"/>
    <lineage>
        <taxon>Eukaryota</taxon>
        <taxon>Fungi</taxon>
        <taxon>Dikarya</taxon>
        <taxon>Ascomycota</taxon>
        <taxon>Pezizomycotina</taxon>
        <taxon>Dothideomycetes</taxon>
        <taxon>Pleosporomycetidae</taxon>
        <taxon>Pleosporales</taxon>
        <taxon>Lophiotremataceae</taxon>
        <taxon>Lophiotrema</taxon>
    </lineage>
</organism>
<evidence type="ECO:0000313" key="10">
    <source>
        <dbReference type="Proteomes" id="UP000799770"/>
    </source>
</evidence>
<reference evidence="9" key="1">
    <citation type="journal article" date="2020" name="Stud. Mycol.">
        <title>101 Dothideomycetes genomes: a test case for predicting lifestyles and emergence of pathogens.</title>
        <authorList>
            <person name="Haridas S."/>
            <person name="Albert R."/>
            <person name="Binder M."/>
            <person name="Bloem J."/>
            <person name="Labutti K."/>
            <person name="Salamov A."/>
            <person name="Andreopoulos B."/>
            <person name="Baker S."/>
            <person name="Barry K."/>
            <person name="Bills G."/>
            <person name="Bluhm B."/>
            <person name="Cannon C."/>
            <person name="Castanera R."/>
            <person name="Culley D."/>
            <person name="Daum C."/>
            <person name="Ezra D."/>
            <person name="Gonzalez J."/>
            <person name="Henrissat B."/>
            <person name="Kuo A."/>
            <person name="Liang C."/>
            <person name="Lipzen A."/>
            <person name="Lutzoni F."/>
            <person name="Magnuson J."/>
            <person name="Mondo S."/>
            <person name="Nolan M."/>
            <person name="Ohm R."/>
            <person name="Pangilinan J."/>
            <person name="Park H.-J."/>
            <person name="Ramirez L."/>
            <person name="Alfaro M."/>
            <person name="Sun H."/>
            <person name="Tritt A."/>
            <person name="Yoshinaga Y."/>
            <person name="Zwiers L.-H."/>
            <person name="Turgeon B."/>
            <person name="Goodwin S."/>
            <person name="Spatafora J."/>
            <person name="Crous P."/>
            <person name="Grigoriev I."/>
        </authorList>
    </citation>
    <scope>NUCLEOTIDE SEQUENCE</scope>
    <source>
        <strain evidence="9">CBS 627.86</strain>
    </source>
</reference>
<feature type="region of interest" description="Disordered" evidence="7">
    <location>
        <begin position="1"/>
        <end position="119"/>
    </location>
</feature>
<proteinExistence type="predicted"/>
<dbReference type="OrthoDB" id="5575144at2759"/>
<dbReference type="GO" id="GO:0000981">
    <property type="term" value="F:DNA-binding transcription factor activity, RNA polymerase II-specific"/>
    <property type="evidence" value="ECO:0007669"/>
    <property type="project" value="InterPro"/>
</dbReference>
<evidence type="ECO:0000256" key="7">
    <source>
        <dbReference type="SAM" id="MobiDB-lite"/>
    </source>
</evidence>
<keyword evidence="1" id="KW-0479">Metal-binding</keyword>
<keyword evidence="6" id="KW-0539">Nucleus</keyword>
<feature type="compositionally biased region" description="Pro residues" evidence="7">
    <location>
        <begin position="1"/>
        <end position="11"/>
    </location>
</feature>
<feature type="compositionally biased region" description="Low complexity" evidence="7">
    <location>
        <begin position="506"/>
        <end position="516"/>
    </location>
</feature>
<feature type="compositionally biased region" description="Basic and acidic residues" evidence="7">
    <location>
        <begin position="633"/>
        <end position="666"/>
    </location>
</feature>
<dbReference type="SMART" id="SM00066">
    <property type="entry name" value="GAL4"/>
    <property type="match status" value="1"/>
</dbReference>
<protein>
    <recommendedName>
        <fullName evidence="8">Zn(2)-C6 fungal-type domain-containing protein</fullName>
    </recommendedName>
</protein>
<dbReference type="InterPro" id="IPR036864">
    <property type="entry name" value="Zn2-C6_fun-type_DNA-bd_sf"/>
</dbReference>
<accession>A0A6A5ZN49</accession>
<feature type="domain" description="Zn(2)-C6 fungal-type" evidence="8">
    <location>
        <begin position="193"/>
        <end position="222"/>
    </location>
</feature>
<keyword evidence="2" id="KW-0862">Zinc</keyword>
<feature type="region of interest" description="Disordered" evidence="7">
    <location>
        <begin position="224"/>
        <end position="251"/>
    </location>
</feature>
<sequence>MHILALPPPNSLPLTPFGRRQEPGSSLPKFPPQFSPGRSEQHSYPSPPMSDSHSPARRSAQLVDPEGHPYHPAVSEARRLEALPPPPPPPSLLDPRSAATAQSIHHQRPLYPGEAPPRPPPLHYHQPGRAIEPPYGGVPLAQNYAYGYPSHGVPSYIGNQGPGPQAQPTAMIAPPPLRPSKPARRTKAHVASACVNCKRAHLSCDVQRPCGRCVASGKQDSCKDVVHKKRGRPRLRDDKEFSRGEEGRAGSSQLFGALATTGAEAYPQQSSFSSSHRATDPLRVLRRSTEGAGDIPNIHPSPLAPGVRPPSLGTYGASSSPYSAGPNLAYQSLPVAFLNLDLVVLKSNSSFQDLVSFLGDIRGKNLGELLEVRQTEVLQRIRNELRDERDEREPSYMAPITPVGQDPMQSAAEVDIDRFSQGFTDRQALLNFRLPHSQYQSLQTQIRLAKTSLYFVTLVVHTPPRPPAPPLLTQQLAPPTPVHASQTLSAPSAAPSREFGTYPVRPSSSASSAPTSPYFNFSAVRTSLSQVGSTSYGSPSYSYSPTAGPYAEQGYFSTIQPPSQPPGYPSPYPPVSRSGSITSEPSRLSEHSLREATSTRPIQLPPIRTAPGPPPLPSPRRQGFGEASSMESGRVRRREDDLSSTERPDTPDTGKRRRLNIHEVLE</sequence>
<dbReference type="EMBL" id="ML977313">
    <property type="protein sequence ID" value="KAF2120635.1"/>
    <property type="molecule type" value="Genomic_DNA"/>
</dbReference>
<evidence type="ECO:0000256" key="6">
    <source>
        <dbReference type="ARBA" id="ARBA00023242"/>
    </source>
</evidence>
<dbReference type="GO" id="GO:0008270">
    <property type="term" value="F:zinc ion binding"/>
    <property type="evidence" value="ECO:0007669"/>
    <property type="project" value="InterPro"/>
</dbReference>
<keyword evidence="3" id="KW-0805">Transcription regulation</keyword>
<dbReference type="CDD" id="cd00067">
    <property type="entry name" value="GAL4"/>
    <property type="match status" value="1"/>
</dbReference>
<evidence type="ECO:0000256" key="5">
    <source>
        <dbReference type="ARBA" id="ARBA00023163"/>
    </source>
</evidence>
<dbReference type="PANTHER" id="PTHR47659">
    <property type="entry name" value="ZN(II)2CYS6 TRANSCRIPTION FACTOR (EUROFUNG)-RELATED"/>
    <property type="match status" value="1"/>
</dbReference>
<name>A0A6A5ZN49_9PLEO</name>
<dbReference type="InterPro" id="IPR050335">
    <property type="entry name" value="ERT1_acuK_gluconeogen_tf"/>
</dbReference>
<feature type="compositionally biased region" description="Pro residues" evidence="7">
    <location>
        <begin position="562"/>
        <end position="574"/>
    </location>
</feature>
<feature type="compositionally biased region" description="Basic and acidic residues" evidence="7">
    <location>
        <begin position="234"/>
        <end position="248"/>
    </location>
</feature>
<evidence type="ECO:0000259" key="8">
    <source>
        <dbReference type="PROSITE" id="PS50048"/>
    </source>
</evidence>
<dbReference type="Pfam" id="PF00172">
    <property type="entry name" value="Zn_clus"/>
    <property type="match status" value="1"/>
</dbReference>
<dbReference type="PROSITE" id="PS50048">
    <property type="entry name" value="ZN2_CY6_FUNGAL_2"/>
    <property type="match status" value="1"/>
</dbReference>
<dbReference type="AlphaFoldDB" id="A0A6A5ZN49"/>